<dbReference type="InterPro" id="IPR050168">
    <property type="entry name" value="AAA_ATPase_domain"/>
</dbReference>
<reference evidence="15 16" key="1">
    <citation type="submission" date="2016-06" db="EMBL/GenBank/DDBJ databases">
        <title>Evolution of pathogenesis and genome organization in the Tremellales.</title>
        <authorList>
            <person name="Cuomo C."/>
            <person name="Litvintseva A."/>
            <person name="Heitman J."/>
            <person name="Chen Y."/>
            <person name="Sun S."/>
            <person name="Springer D."/>
            <person name="Dromer F."/>
            <person name="Young S."/>
            <person name="Zeng Q."/>
            <person name="Chapman S."/>
            <person name="Gujja S."/>
            <person name="Saif S."/>
            <person name="Birren B."/>
        </authorList>
    </citation>
    <scope>NUCLEOTIDE SEQUENCE [LARGE SCALE GENOMIC DNA]</scope>
    <source>
        <strain evidence="15 16">CBS 6039</strain>
    </source>
</reference>
<dbReference type="SMART" id="SM00382">
    <property type="entry name" value="AAA"/>
    <property type="match status" value="2"/>
</dbReference>
<keyword evidence="8" id="KW-0653">Protein transport</keyword>
<protein>
    <recommendedName>
        <fullName evidence="11">Peroxisomal ATPase PEX1</fullName>
    </recommendedName>
    <alternativeName>
        <fullName evidence="10">Peroxin-1</fullName>
    </alternativeName>
</protein>
<evidence type="ECO:0000256" key="5">
    <source>
        <dbReference type="ARBA" id="ARBA00022741"/>
    </source>
</evidence>
<feature type="domain" description="AAA+ ATPase" evidence="14">
    <location>
        <begin position="404"/>
        <end position="548"/>
    </location>
</feature>
<evidence type="ECO:0000259" key="14">
    <source>
        <dbReference type="SMART" id="SM00382"/>
    </source>
</evidence>
<evidence type="ECO:0000256" key="3">
    <source>
        <dbReference type="ARBA" id="ARBA00022448"/>
    </source>
</evidence>
<comment type="caution">
    <text evidence="15">The sequence shown here is derived from an EMBL/GenBank/DDBJ whole genome shotgun (WGS) entry which is preliminary data.</text>
</comment>
<dbReference type="AlphaFoldDB" id="A0A1E3HDE4"/>
<dbReference type="PROSITE" id="PS00674">
    <property type="entry name" value="AAA"/>
    <property type="match status" value="1"/>
</dbReference>
<dbReference type="CDD" id="cd19526">
    <property type="entry name" value="RecA-like_PEX1_r2"/>
    <property type="match status" value="1"/>
</dbReference>
<dbReference type="Pfam" id="PF17862">
    <property type="entry name" value="AAA_lid_3"/>
    <property type="match status" value="1"/>
</dbReference>
<comment type="catalytic activity">
    <reaction evidence="12">
        <text>ATP + H2O = ADP + phosphate + H(+)</text>
        <dbReference type="Rhea" id="RHEA:13065"/>
        <dbReference type="ChEBI" id="CHEBI:15377"/>
        <dbReference type="ChEBI" id="CHEBI:15378"/>
        <dbReference type="ChEBI" id="CHEBI:30616"/>
        <dbReference type="ChEBI" id="CHEBI:43474"/>
        <dbReference type="ChEBI" id="CHEBI:456216"/>
    </reaction>
    <physiologicalReaction direction="left-to-right" evidence="12">
        <dbReference type="Rhea" id="RHEA:13066"/>
    </physiologicalReaction>
</comment>
<dbReference type="GO" id="GO:0005524">
    <property type="term" value="F:ATP binding"/>
    <property type="evidence" value="ECO:0007669"/>
    <property type="project" value="UniProtKB-KW"/>
</dbReference>
<name>A0A1E3HDE4_9TREE</name>
<evidence type="ECO:0000256" key="8">
    <source>
        <dbReference type="ARBA" id="ARBA00022927"/>
    </source>
</evidence>
<gene>
    <name evidence="15" type="ORF">L202_06760</name>
</gene>
<dbReference type="InterPro" id="IPR003959">
    <property type="entry name" value="ATPase_AAA_core"/>
</dbReference>
<dbReference type="CDD" id="cd00009">
    <property type="entry name" value="AAA"/>
    <property type="match status" value="1"/>
</dbReference>
<dbReference type="Gene3D" id="1.10.8.60">
    <property type="match status" value="1"/>
</dbReference>
<dbReference type="RefSeq" id="XP_018990125.1">
    <property type="nucleotide sequence ID" value="XM_019141318.1"/>
</dbReference>
<feature type="domain" description="AAA+ ATPase" evidence="14">
    <location>
        <begin position="689"/>
        <end position="824"/>
    </location>
</feature>
<sequence length="1014" mass="109151">MARKAAVKYRSLRSNLVNLPLSLYAQLGQQQARPQGLILHLSPLSVPSSSSSRNPKAAYLGWSGLNAAVSPSQLGDGLESVEVDPEVAMSYGWSEGAILEISVIHNPTVARSVAVTPLTSDDWEILEQHASFLEDNLLSQLRAAVKGQEIDVWVMGRTKIRIRVDDTDPGASNTAVLIKADTEIHVAPRPRTSQLTSAASSILPQPALRKSSLPNGAAKSEGSGRPFYLRLVPPSVAGSWGHFIPAPQVLADSGDGRLAVCSPFTISQVCQTLSLPPDHQALHVVIRLHELAPETPPGPISVEEEAKPKKEVTVVLTSWEEMPDGFVAFAGNVADWMEGWGEVLVSGAEGKIKKTKAGKGGHIPSISFRAHSHSPKETTQRNTGFDKITETSLGYLQRSSISGLSKPLLLLGAKGSGKTRLVKTLAELLAKDISIVARPVYVDVGRLDPEERIASIRENMDKWLEDASASAPSCLVLDDLDSLIAPETELQTSSNSPILADYFTRLFSPSSIPPGVLVIVTALDASTLHPLLNTRHIFGETVKVPALTKEVREEVLRGLVEESQRTADGLVNGVEGGGEEGEEMDYVVLGGMTEGYAMSDLNDLLVGAIQQAVIRTTKSGETNVNLTMTDFRLAKEEFTPVGLRGVKMQGSEVEWKDIGGLEEPRRILRSTLEHPTKYAPIFAQSPLRLPSGLLLYGYPGCGKTLLASAVAKECGLNFVAVKGPEVLNKYIGASEKGVRDLFERAQGARPCVLFFDEFDSVAPKRGHDSTGVTDRVVNQLLTEMDGAQGLSGVYVLAATSRPDLLDPALLRPGRLDKAILCDMPSPSDRLGILEAVVKKGGVELGVEVDLEEIVRRTDGFSGADLQAVIYNAHLEVVHGSFEQDVEKGEKDKTLVNGTGHTEEDKGDFKLVMPKDGGKLGSAAARAELKARMETIVSNARGLGQANDENKPKESKKPVIRQHHLLKSLSETRPSVSSADKRRLELIYNGFINGRDGKMSDGDAGHDTGTRVSLM</sequence>
<evidence type="ECO:0000256" key="13">
    <source>
        <dbReference type="SAM" id="MobiDB-lite"/>
    </source>
</evidence>
<dbReference type="InterPro" id="IPR027417">
    <property type="entry name" value="P-loop_NTPase"/>
</dbReference>
<keyword evidence="5" id="KW-0547">Nucleotide-binding</keyword>
<dbReference type="Pfam" id="PF00004">
    <property type="entry name" value="AAA"/>
    <property type="match status" value="2"/>
</dbReference>
<evidence type="ECO:0000256" key="10">
    <source>
        <dbReference type="ARBA" id="ARBA00032509"/>
    </source>
</evidence>
<organism evidence="15 16">
    <name type="scientific">Cryptococcus amylolentus CBS 6039</name>
    <dbReference type="NCBI Taxonomy" id="1295533"/>
    <lineage>
        <taxon>Eukaryota</taxon>
        <taxon>Fungi</taxon>
        <taxon>Dikarya</taxon>
        <taxon>Basidiomycota</taxon>
        <taxon>Agaricomycotina</taxon>
        <taxon>Tremellomycetes</taxon>
        <taxon>Tremellales</taxon>
        <taxon>Cryptococcaceae</taxon>
        <taxon>Cryptococcus</taxon>
    </lineage>
</organism>
<evidence type="ECO:0000256" key="1">
    <source>
        <dbReference type="ARBA" id="ARBA00004370"/>
    </source>
</evidence>
<dbReference type="GO" id="GO:0016887">
    <property type="term" value="F:ATP hydrolysis activity"/>
    <property type="evidence" value="ECO:0007669"/>
    <property type="project" value="InterPro"/>
</dbReference>
<dbReference type="PANTHER" id="PTHR23077:SF12">
    <property type="entry name" value="PEROXISOMAL ATPASE PEX1"/>
    <property type="match status" value="1"/>
</dbReference>
<dbReference type="GO" id="GO:0005829">
    <property type="term" value="C:cytosol"/>
    <property type="evidence" value="ECO:0007669"/>
    <property type="project" value="TreeGrafter"/>
</dbReference>
<evidence type="ECO:0000256" key="12">
    <source>
        <dbReference type="ARBA" id="ARBA00048778"/>
    </source>
</evidence>
<dbReference type="OrthoDB" id="2187at2759"/>
<dbReference type="InterPro" id="IPR003593">
    <property type="entry name" value="AAA+_ATPase"/>
</dbReference>
<dbReference type="FunFam" id="3.40.50.300:FF:000149">
    <property type="entry name" value="Nuclear valosin-containing protein-like"/>
    <property type="match status" value="1"/>
</dbReference>
<feature type="compositionally biased region" description="Basic and acidic residues" evidence="13">
    <location>
        <begin position="994"/>
        <end position="1008"/>
    </location>
</feature>
<evidence type="ECO:0000256" key="9">
    <source>
        <dbReference type="ARBA" id="ARBA00023136"/>
    </source>
</evidence>
<evidence type="ECO:0000256" key="11">
    <source>
        <dbReference type="ARBA" id="ARBA00034532"/>
    </source>
</evidence>
<dbReference type="InterPro" id="IPR003960">
    <property type="entry name" value="ATPase_AAA_CS"/>
</dbReference>
<evidence type="ECO:0000256" key="7">
    <source>
        <dbReference type="ARBA" id="ARBA00022840"/>
    </source>
</evidence>
<keyword evidence="16" id="KW-1185">Reference proteome</keyword>
<dbReference type="GeneID" id="30158069"/>
<dbReference type="SUPFAM" id="SSF54585">
    <property type="entry name" value="Cdc48 domain 2-like"/>
    <property type="match status" value="1"/>
</dbReference>
<keyword evidence="4" id="KW-0962">Peroxisome biogenesis</keyword>
<accession>A0A1E3HDE4</accession>
<dbReference type="GO" id="GO:0005778">
    <property type="term" value="C:peroxisomal membrane"/>
    <property type="evidence" value="ECO:0007669"/>
    <property type="project" value="TreeGrafter"/>
</dbReference>
<keyword evidence="7" id="KW-0067">ATP-binding</keyword>
<dbReference type="Pfam" id="PF09262">
    <property type="entry name" value="PEX-1N"/>
    <property type="match status" value="1"/>
</dbReference>
<dbReference type="PANTHER" id="PTHR23077">
    <property type="entry name" value="AAA-FAMILY ATPASE"/>
    <property type="match status" value="1"/>
</dbReference>
<keyword evidence="6" id="KW-0378">Hydrolase</keyword>
<comment type="subcellular location">
    <subcellularLocation>
        <location evidence="1">Membrane</location>
    </subcellularLocation>
</comment>
<dbReference type="SUPFAM" id="SSF52540">
    <property type="entry name" value="P-loop containing nucleoside triphosphate hydrolases"/>
    <property type="match status" value="2"/>
</dbReference>
<dbReference type="InterPro" id="IPR041569">
    <property type="entry name" value="AAA_lid_3"/>
</dbReference>
<dbReference type="InterPro" id="IPR015342">
    <property type="entry name" value="PEX1-N_C-lobe"/>
</dbReference>
<keyword evidence="3" id="KW-0813">Transport</keyword>
<dbReference type="Gene3D" id="3.40.50.300">
    <property type="entry name" value="P-loop containing nucleotide triphosphate hydrolases"/>
    <property type="match status" value="2"/>
</dbReference>
<dbReference type="Gene3D" id="3.10.330.10">
    <property type="match status" value="1"/>
</dbReference>
<dbReference type="Proteomes" id="UP000094065">
    <property type="component" value="Unassembled WGS sequence"/>
</dbReference>
<dbReference type="STRING" id="1295533.A0A1E3HDE4"/>
<evidence type="ECO:0000313" key="16">
    <source>
        <dbReference type="Proteomes" id="UP000094065"/>
    </source>
</evidence>
<dbReference type="InterPro" id="IPR029067">
    <property type="entry name" value="CDC48_domain_2-like_sf"/>
</dbReference>
<evidence type="ECO:0000256" key="6">
    <source>
        <dbReference type="ARBA" id="ARBA00022801"/>
    </source>
</evidence>
<dbReference type="EMBL" id="AWGJ01000011">
    <property type="protein sequence ID" value="ODN74344.1"/>
    <property type="molecule type" value="Genomic_DNA"/>
</dbReference>
<comment type="similarity">
    <text evidence="2">Belongs to the AAA ATPase family.</text>
</comment>
<evidence type="ECO:0000256" key="4">
    <source>
        <dbReference type="ARBA" id="ARBA00022593"/>
    </source>
</evidence>
<keyword evidence="9" id="KW-0472">Membrane</keyword>
<feature type="region of interest" description="Disordered" evidence="13">
    <location>
        <begin position="355"/>
        <end position="382"/>
    </location>
</feature>
<proteinExistence type="inferred from homology"/>
<evidence type="ECO:0000313" key="15">
    <source>
        <dbReference type="EMBL" id="ODN74344.1"/>
    </source>
</evidence>
<dbReference type="GO" id="GO:0016558">
    <property type="term" value="P:protein import into peroxisome matrix"/>
    <property type="evidence" value="ECO:0007669"/>
    <property type="project" value="TreeGrafter"/>
</dbReference>
<evidence type="ECO:0000256" key="2">
    <source>
        <dbReference type="ARBA" id="ARBA00006914"/>
    </source>
</evidence>
<feature type="region of interest" description="Disordered" evidence="13">
    <location>
        <begin position="994"/>
        <end position="1014"/>
    </location>
</feature>